<keyword evidence="7 9" id="KW-0460">Magnesium</keyword>
<sequence>MEPRRTSTVLSGTPVVGGMAYAPAALVHRPLAPPTHAPELPPERRGQAAEEFSNACSLVHERLAARAEQASGHAAEVLSMTAGLATDRGWQKEALKRIAAGTPPVQATWGATNKFVEMFERAGGLMAERTTDLRDVRDRVVAALQGDPEPGIPAPSTPVVLVADDLSPADTATLDAAVFVAIVTQLGGPTSHTAIIARQLGIPCIVALKEAPAIADGAPVLVDGTAGEVTLDADPSAALAAVAADSERRARIAAWQGPGRTADGVAVSLLANVKDGASARAAAAGDAQGVGLFRTELLFLSTPTEPSVADQAAEYGKVCEAFPRGKVVLRTLDAGSDKPVPFATMADEENPALGVRGIRLAVDNPALITHQLDAAQRAAAANPECDLWVMAPMIATVAEARDFASQVRARGLKAGIMIEVPSTVLLIDAFLQEVDFASIGTNDLTQYTMAADRLSPQLAGLTTPWQPAVLRLIAQAGAGGQRASKPVGVCGEAAADPLLACVLHGMGITSLSMAPSSIPAVGAQLAHVTDAQCKDAAASVLTARDDQEARAIARDLLT</sequence>
<evidence type="ECO:0000259" key="15">
    <source>
        <dbReference type="Pfam" id="PF05524"/>
    </source>
</evidence>
<dbReference type="InterPro" id="IPR040442">
    <property type="entry name" value="Pyrv_kinase-like_dom_sf"/>
</dbReference>
<gene>
    <name evidence="16" type="ORF">FB389_1402</name>
</gene>
<dbReference type="InterPro" id="IPR036637">
    <property type="entry name" value="Phosphohistidine_dom_sf"/>
</dbReference>
<keyword evidence="6 9" id="KW-0418">Kinase</keyword>
<dbReference type="EMBL" id="VFNV01000001">
    <property type="protein sequence ID" value="TQK76712.1"/>
    <property type="molecule type" value="Genomic_DNA"/>
</dbReference>
<dbReference type="InterPro" id="IPR015813">
    <property type="entry name" value="Pyrv/PenolPyrv_kinase-like_dom"/>
</dbReference>
<feature type="active site" description="Tele-phosphohistidine intermediate" evidence="10">
    <location>
        <position position="192"/>
    </location>
</feature>
<evidence type="ECO:0000256" key="3">
    <source>
        <dbReference type="ARBA" id="ARBA00016544"/>
    </source>
</evidence>
<dbReference type="InterPro" id="IPR008731">
    <property type="entry name" value="PTS_EIN"/>
</dbReference>
<evidence type="ECO:0000313" key="16">
    <source>
        <dbReference type="EMBL" id="TQK76712.1"/>
    </source>
</evidence>
<dbReference type="GO" id="GO:0046872">
    <property type="term" value="F:metal ion binding"/>
    <property type="evidence" value="ECO:0007669"/>
    <property type="project" value="UniProtKB-KW"/>
</dbReference>
<feature type="domain" description="Phosphotransferase system enzyme I N-terminal" evidence="15">
    <location>
        <begin position="12"/>
        <end position="129"/>
    </location>
</feature>
<comment type="similarity">
    <text evidence="2 9">Belongs to the PEP-utilizing enzyme family.</text>
</comment>
<dbReference type="SUPFAM" id="SSF52009">
    <property type="entry name" value="Phosphohistidine domain"/>
    <property type="match status" value="1"/>
</dbReference>
<feature type="binding site" evidence="12">
    <location>
        <position position="443"/>
    </location>
    <ligand>
        <name>Mg(2+)</name>
        <dbReference type="ChEBI" id="CHEBI:18420"/>
    </ligand>
</feature>
<keyword evidence="5 9" id="KW-0479">Metal-binding</keyword>
<evidence type="ECO:0000256" key="4">
    <source>
        <dbReference type="ARBA" id="ARBA00022679"/>
    </source>
</evidence>
<dbReference type="PROSITE" id="PS00370">
    <property type="entry name" value="PEP_ENZYMES_PHOS_SITE"/>
    <property type="match status" value="1"/>
</dbReference>
<feature type="binding site" evidence="12">
    <location>
        <position position="419"/>
    </location>
    <ligand>
        <name>Mg(2+)</name>
        <dbReference type="ChEBI" id="CHEBI:18420"/>
    </ligand>
</feature>
<evidence type="ECO:0000256" key="8">
    <source>
        <dbReference type="ARBA" id="ARBA00033235"/>
    </source>
</evidence>
<dbReference type="PANTHER" id="PTHR46244:SF3">
    <property type="entry name" value="PHOSPHOENOLPYRUVATE-PROTEIN PHOSPHOTRANSFERASE"/>
    <property type="match status" value="1"/>
</dbReference>
<dbReference type="RefSeq" id="WP_142112175.1">
    <property type="nucleotide sequence ID" value="NZ_BAAATB010000002.1"/>
</dbReference>
<dbReference type="GO" id="GO:0009401">
    <property type="term" value="P:phosphoenolpyruvate-dependent sugar phosphotransferase system"/>
    <property type="evidence" value="ECO:0007669"/>
    <property type="project" value="UniProtKB-KW"/>
</dbReference>
<dbReference type="SUPFAM" id="SSF47831">
    <property type="entry name" value="Enzyme I of the PEP:sugar phosphotransferase system HPr-binding (sub)domain"/>
    <property type="match status" value="1"/>
</dbReference>
<feature type="domain" description="PEP-utilising enzyme mobile" evidence="13">
    <location>
        <begin position="158"/>
        <end position="227"/>
    </location>
</feature>
<dbReference type="EC" id="2.7.3.9" evidence="9"/>
<keyword evidence="9" id="KW-0963">Cytoplasm</keyword>
<keyword evidence="4 9" id="KW-0808">Transferase</keyword>
<dbReference type="InterPro" id="IPR000121">
    <property type="entry name" value="PEP_util_C"/>
</dbReference>
<feature type="binding site" evidence="11">
    <location>
        <position position="453"/>
    </location>
    <ligand>
        <name>phosphoenolpyruvate</name>
        <dbReference type="ChEBI" id="CHEBI:58702"/>
    </ligand>
</feature>
<dbReference type="InterPro" id="IPR008279">
    <property type="entry name" value="PEP-util_enz_mobile_dom"/>
</dbReference>
<evidence type="ECO:0000256" key="11">
    <source>
        <dbReference type="PIRSR" id="PIRSR000732-2"/>
    </source>
</evidence>
<reference evidence="16 17" key="1">
    <citation type="submission" date="2019-06" db="EMBL/GenBank/DDBJ databases">
        <title>Sequencing the genomes of 1000 actinobacteria strains.</title>
        <authorList>
            <person name="Klenk H.-P."/>
        </authorList>
    </citation>
    <scope>NUCLEOTIDE SEQUENCE [LARGE SCALE GENOMIC DNA]</scope>
    <source>
        <strain evidence="16 17">DSM 10596</strain>
    </source>
</reference>
<dbReference type="Pfam" id="PF02896">
    <property type="entry name" value="PEP-utilizers_C"/>
    <property type="match status" value="1"/>
</dbReference>
<dbReference type="InterPro" id="IPR024692">
    <property type="entry name" value="PTS_EI"/>
</dbReference>
<evidence type="ECO:0000259" key="14">
    <source>
        <dbReference type="Pfam" id="PF02896"/>
    </source>
</evidence>
<evidence type="ECO:0000259" key="13">
    <source>
        <dbReference type="Pfam" id="PF00391"/>
    </source>
</evidence>
<dbReference type="Gene3D" id="3.20.20.60">
    <property type="entry name" value="Phosphoenolpyruvate-binding domains"/>
    <property type="match status" value="1"/>
</dbReference>
<dbReference type="SUPFAM" id="SSF51621">
    <property type="entry name" value="Phosphoenolpyruvate/pyruvate domain"/>
    <property type="match status" value="1"/>
</dbReference>
<comment type="subcellular location">
    <subcellularLocation>
        <location evidence="9">Cytoplasm</location>
    </subcellularLocation>
</comment>
<feature type="domain" description="PEP-utilising enzyme C-terminal" evidence="14">
    <location>
        <begin position="258"/>
        <end position="528"/>
    </location>
</feature>
<dbReference type="GO" id="GO:0005737">
    <property type="term" value="C:cytoplasm"/>
    <property type="evidence" value="ECO:0007669"/>
    <property type="project" value="UniProtKB-SubCell"/>
</dbReference>
<feature type="binding site" evidence="11">
    <location>
        <begin position="442"/>
        <end position="443"/>
    </location>
    <ligand>
        <name>phosphoenolpyruvate</name>
        <dbReference type="ChEBI" id="CHEBI:58702"/>
    </ligand>
</feature>
<evidence type="ECO:0000313" key="17">
    <source>
        <dbReference type="Proteomes" id="UP000316181"/>
    </source>
</evidence>
<evidence type="ECO:0000256" key="6">
    <source>
        <dbReference type="ARBA" id="ARBA00022777"/>
    </source>
</evidence>
<comment type="caution">
    <text evidence="16">The sequence shown here is derived from an EMBL/GenBank/DDBJ whole genome shotgun (WGS) entry which is preliminary data.</text>
</comment>
<evidence type="ECO:0000256" key="2">
    <source>
        <dbReference type="ARBA" id="ARBA00007837"/>
    </source>
</evidence>
<dbReference type="InterPro" id="IPR036618">
    <property type="entry name" value="PtsI_HPr-bd_sf"/>
</dbReference>
<evidence type="ECO:0000256" key="9">
    <source>
        <dbReference type="PIRNR" id="PIRNR000732"/>
    </source>
</evidence>
<dbReference type="Gene3D" id="1.10.274.10">
    <property type="entry name" value="PtsI, HPr-binding domain"/>
    <property type="match status" value="1"/>
</dbReference>
<evidence type="ECO:0000256" key="7">
    <source>
        <dbReference type="ARBA" id="ARBA00022842"/>
    </source>
</evidence>
<accession>A0A542SQ39</accession>
<feature type="binding site" evidence="11">
    <location>
        <position position="294"/>
    </location>
    <ligand>
        <name>phosphoenolpyruvate</name>
        <dbReference type="ChEBI" id="CHEBI:58702"/>
    </ligand>
</feature>
<feature type="active site" description="Proton donor" evidence="10">
    <location>
        <position position="490"/>
    </location>
</feature>
<comment type="function">
    <text evidence="9">General (non sugar-specific) component of the phosphoenolpyruvate-dependent sugar phosphotransferase system (sugar PTS). This major carbohydrate active-transport system catalyzes the phosphorylation of incoming sugar substrates concomitantly with their translocation across the cell membrane. Enzyme I transfers the phosphoryl group from phosphoenolpyruvate (PEP) to the phosphoryl carrier protein (HPr).</text>
</comment>
<dbReference type="Gene3D" id="3.50.30.10">
    <property type="entry name" value="Phosphohistidine domain"/>
    <property type="match status" value="1"/>
</dbReference>
<dbReference type="GO" id="GO:0008965">
    <property type="term" value="F:phosphoenolpyruvate-protein phosphotransferase activity"/>
    <property type="evidence" value="ECO:0007669"/>
    <property type="project" value="UniProtKB-EC"/>
</dbReference>
<dbReference type="Proteomes" id="UP000316181">
    <property type="component" value="Unassembled WGS sequence"/>
</dbReference>
<dbReference type="AlphaFoldDB" id="A0A542SQ39"/>
<evidence type="ECO:0000256" key="1">
    <source>
        <dbReference type="ARBA" id="ARBA00001946"/>
    </source>
</evidence>
<comment type="cofactor">
    <cofactor evidence="1 9 12">
        <name>Mg(2+)</name>
        <dbReference type="ChEBI" id="CHEBI:18420"/>
    </cofactor>
</comment>
<keyword evidence="9" id="KW-0598">Phosphotransferase system</keyword>
<keyword evidence="17" id="KW-1185">Reference proteome</keyword>
<evidence type="ECO:0000256" key="10">
    <source>
        <dbReference type="PIRSR" id="PIRSR000732-1"/>
    </source>
</evidence>
<evidence type="ECO:0000256" key="12">
    <source>
        <dbReference type="PIRSR" id="PIRSR000732-3"/>
    </source>
</evidence>
<keyword evidence="9" id="KW-0813">Transport</keyword>
<keyword evidence="9" id="KW-0762">Sugar transport</keyword>
<protein>
    <recommendedName>
        <fullName evidence="3 9">Phosphoenolpyruvate-protein phosphotransferase</fullName>
        <ecNumber evidence="9">2.7.3.9</ecNumber>
    </recommendedName>
    <alternativeName>
        <fullName evidence="8 9">Phosphotransferase system, enzyme I</fullName>
    </alternativeName>
</protein>
<dbReference type="PRINTS" id="PR01736">
    <property type="entry name" value="PHPHTRNFRASE"/>
</dbReference>
<name>A0A542SQ39_9MICO</name>
<dbReference type="PIRSF" id="PIRSF000732">
    <property type="entry name" value="PTS_enzyme_I"/>
    <property type="match status" value="1"/>
</dbReference>
<dbReference type="Pfam" id="PF00391">
    <property type="entry name" value="PEP-utilizers"/>
    <property type="match status" value="1"/>
</dbReference>
<dbReference type="Pfam" id="PF05524">
    <property type="entry name" value="PEP-utilisers_N"/>
    <property type="match status" value="1"/>
</dbReference>
<dbReference type="InterPro" id="IPR050499">
    <property type="entry name" value="PEP-utilizing_PTS_enzyme"/>
</dbReference>
<organism evidence="16 17">
    <name type="scientific">Rarobacter incanus</name>
    <dbReference type="NCBI Taxonomy" id="153494"/>
    <lineage>
        <taxon>Bacteria</taxon>
        <taxon>Bacillati</taxon>
        <taxon>Actinomycetota</taxon>
        <taxon>Actinomycetes</taxon>
        <taxon>Micrococcales</taxon>
        <taxon>Rarobacteraceae</taxon>
        <taxon>Rarobacter</taxon>
    </lineage>
</organism>
<dbReference type="InterPro" id="IPR018274">
    <property type="entry name" value="PEP_util_AS"/>
</dbReference>
<dbReference type="OrthoDB" id="9765468at2"/>
<dbReference type="GO" id="GO:0016301">
    <property type="term" value="F:kinase activity"/>
    <property type="evidence" value="ECO:0007669"/>
    <property type="project" value="UniProtKB-KW"/>
</dbReference>
<comment type="catalytic activity">
    <reaction evidence="9">
        <text>L-histidyl-[protein] + phosphoenolpyruvate = N(pros)-phospho-L-histidyl-[protein] + pyruvate</text>
        <dbReference type="Rhea" id="RHEA:23880"/>
        <dbReference type="Rhea" id="RHEA-COMP:9745"/>
        <dbReference type="Rhea" id="RHEA-COMP:9746"/>
        <dbReference type="ChEBI" id="CHEBI:15361"/>
        <dbReference type="ChEBI" id="CHEBI:29979"/>
        <dbReference type="ChEBI" id="CHEBI:58702"/>
        <dbReference type="ChEBI" id="CHEBI:64837"/>
        <dbReference type="EC" id="2.7.3.9"/>
    </reaction>
</comment>
<evidence type="ECO:0000256" key="5">
    <source>
        <dbReference type="ARBA" id="ARBA00022723"/>
    </source>
</evidence>
<dbReference type="PANTHER" id="PTHR46244">
    <property type="entry name" value="PHOSPHOENOLPYRUVATE-PROTEIN PHOSPHOTRANSFERASE"/>
    <property type="match status" value="1"/>
</dbReference>
<feature type="binding site" evidence="11">
    <location>
        <position position="330"/>
    </location>
    <ligand>
        <name>phosphoenolpyruvate</name>
        <dbReference type="ChEBI" id="CHEBI:58702"/>
    </ligand>
</feature>
<proteinExistence type="inferred from homology"/>
<keyword evidence="16" id="KW-0670">Pyruvate</keyword>